<evidence type="ECO:0008006" key="4">
    <source>
        <dbReference type="Google" id="ProtNLM"/>
    </source>
</evidence>
<feature type="transmembrane region" description="Helical" evidence="1">
    <location>
        <begin position="220"/>
        <end position="242"/>
    </location>
</feature>
<reference evidence="2 3" key="1">
    <citation type="submission" date="2019-03" db="EMBL/GenBank/DDBJ databases">
        <title>Draft genome sequences of novel Actinobacteria.</title>
        <authorList>
            <person name="Sahin N."/>
            <person name="Ay H."/>
            <person name="Saygin H."/>
        </authorList>
    </citation>
    <scope>NUCLEOTIDE SEQUENCE [LARGE SCALE GENOMIC DNA]</scope>
    <source>
        <strain evidence="2 3">KC310</strain>
    </source>
</reference>
<dbReference type="EMBL" id="SMKO01000130">
    <property type="protein sequence ID" value="TDC98767.1"/>
    <property type="molecule type" value="Genomic_DNA"/>
</dbReference>
<protein>
    <recommendedName>
        <fullName evidence="4">Glycosyltransferase RgtA/B/C/D-like domain-containing protein</fullName>
    </recommendedName>
</protein>
<gene>
    <name evidence="2" type="ORF">E1292_34075</name>
</gene>
<feature type="transmembrane region" description="Helical" evidence="1">
    <location>
        <begin position="314"/>
        <end position="336"/>
    </location>
</feature>
<accession>A0A4R4V182</accession>
<sequence>MDEAEPSPAAHRTADVAHGVASTWRPGRPRSWIAVRSYVPLGLVAACYTAVQLALTARIGLGWDESVYISQVARGVPAAEFTAPRARGVQLLVAPVALVTPSVTAVRVYLSLLSGIALFLAYLPWIRLRAGAVAPLAAALFGGLWLSLFYANEAMPNMWVAYCGVAGVGLACLAEARPRARLATAGIVVAFAIASLMRPSDATWLAFPLVGYGVVRRSPRLLFATVAGLAIGWAEWMIEAVLRFGGPLARLHAAGAENATGLHFSLPDHLRALNGPLLCRFGVECGGLPLTQVAWFAAVPVVAGLGVWMVRRRALVAALACGLSLALSYVFTVGYAAPRFLLPAYALLALPVSAGIIWLCRRRGTAVLAVAGVACYFAVQAKSVYVYGEQVYAARATAPAVAAQLKQVGMRPPCFLYGHDAVQIGYLAKCASHGVFRHYGGTSSVPSSIRAAIARSDWVGVITTSRRPPAPFLAAWTSIDLRVVGEKTWYVFVPPRGNP</sequence>
<evidence type="ECO:0000313" key="2">
    <source>
        <dbReference type="EMBL" id="TDC98767.1"/>
    </source>
</evidence>
<feature type="transmembrane region" description="Helical" evidence="1">
    <location>
        <begin position="108"/>
        <end position="125"/>
    </location>
</feature>
<name>A0A4R4V182_9ACTN</name>
<dbReference type="RefSeq" id="WP_132600753.1">
    <property type="nucleotide sequence ID" value="NZ_SMKO01000130.1"/>
</dbReference>
<keyword evidence="1" id="KW-1133">Transmembrane helix</keyword>
<evidence type="ECO:0000256" key="1">
    <source>
        <dbReference type="SAM" id="Phobius"/>
    </source>
</evidence>
<feature type="transmembrane region" description="Helical" evidence="1">
    <location>
        <begin position="132"/>
        <end position="151"/>
    </location>
</feature>
<comment type="caution">
    <text evidence="2">The sequence shown here is derived from an EMBL/GenBank/DDBJ whole genome shotgun (WGS) entry which is preliminary data.</text>
</comment>
<feature type="transmembrane region" description="Helical" evidence="1">
    <location>
        <begin position="157"/>
        <end position="175"/>
    </location>
</feature>
<feature type="transmembrane region" description="Helical" evidence="1">
    <location>
        <begin position="367"/>
        <end position="387"/>
    </location>
</feature>
<organism evidence="2 3">
    <name type="scientific">Nonomuraea deserti</name>
    <dbReference type="NCBI Taxonomy" id="1848322"/>
    <lineage>
        <taxon>Bacteria</taxon>
        <taxon>Bacillati</taxon>
        <taxon>Actinomycetota</taxon>
        <taxon>Actinomycetes</taxon>
        <taxon>Streptosporangiales</taxon>
        <taxon>Streptosporangiaceae</taxon>
        <taxon>Nonomuraea</taxon>
    </lineage>
</organism>
<keyword evidence="1" id="KW-0472">Membrane</keyword>
<keyword evidence="3" id="KW-1185">Reference proteome</keyword>
<feature type="transmembrane region" description="Helical" evidence="1">
    <location>
        <begin position="38"/>
        <end position="61"/>
    </location>
</feature>
<evidence type="ECO:0000313" key="3">
    <source>
        <dbReference type="Proteomes" id="UP000295258"/>
    </source>
</evidence>
<dbReference type="AlphaFoldDB" id="A0A4R4V182"/>
<proteinExistence type="predicted"/>
<dbReference type="Proteomes" id="UP000295258">
    <property type="component" value="Unassembled WGS sequence"/>
</dbReference>
<keyword evidence="1" id="KW-0812">Transmembrane</keyword>
<feature type="transmembrane region" description="Helical" evidence="1">
    <location>
        <begin position="342"/>
        <end position="360"/>
    </location>
</feature>